<evidence type="ECO:0000256" key="1">
    <source>
        <dbReference type="SAM" id="MobiDB-lite"/>
    </source>
</evidence>
<dbReference type="Gramene" id="EOY02754">
    <property type="protein sequence ID" value="EOY02754"/>
    <property type="gene ID" value="TCM_017152"/>
</dbReference>
<evidence type="ECO:0000313" key="2">
    <source>
        <dbReference type="EMBL" id="EOY02754.1"/>
    </source>
</evidence>
<reference evidence="2 3" key="1">
    <citation type="journal article" date="2013" name="Genome Biol.">
        <title>The genome sequence of the most widely cultivated cacao type and its use to identify candidate genes regulating pod color.</title>
        <authorList>
            <person name="Motamayor J.C."/>
            <person name="Mockaitis K."/>
            <person name="Schmutz J."/>
            <person name="Haiminen N."/>
            <person name="Iii D.L."/>
            <person name="Cornejo O."/>
            <person name="Findley S.D."/>
            <person name="Zheng P."/>
            <person name="Utro F."/>
            <person name="Royaert S."/>
            <person name="Saski C."/>
            <person name="Jenkins J."/>
            <person name="Podicheti R."/>
            <person name="Zhao M."/>
            <person name="Scheffler B.E."/>
            <person name="Stack J.C."/>
            <person name="Feltus F.A."/>
            <person name="Mustiga G.M."/>
            <person name="Amores F."/>
            <person name="Phillips W."/>
            <person name="Marelli J.P."/>
            <person name="May G.D."/>
            <person name="Shapiro H."/>
            <person name="Ma J."/>
            <person name="Bustamante C.D."/>
            <person name="Schnell R.J."/>
            <person name="Main D."/>
            <person name="Gilbert D."/>
            <person name="Parida L."/>
            <person name="Kuhn D.N."/>
        </authorList>
    </citation>
    <scope>NUCLEOTIDE SEQUENCE [LARGE SCALE GENOMIC DNA]</scope>
    <source>
        <strain evidence="3">cv. Matina 1-6</strain>
    </source>
</reference>
<dbReference type="Proteomes" id="UP000026915">
    <property type="component" value="Chromosome 4"/>
</dbReference>
<name>A0A061EKF4_THECC</name>
<dbReference type="HOGENOM" id="CLU_1689868_0_0_1"/>
<keyword evidence="3" id="KW-1185">Reference proteome</keyword>
<dbReference type="AlphaFoldDB" id="A0A061EKF4"/>
<feature type="region of interest" description="Disordered" evidence="1">
    <location>
        <begin position="130"/>
        <end position="156"/>
    </location>
</feature>
<gene>
    <name evidence="2" type="ORF">TCM_017152</name>
</gene>
<organism evidence="2 3">
    <name type="scientific">Theobroma cacao</name>
    <name type="common">Cacao</name>
    <name type="synonym">Cocoa</name>
    <dbReference type="NCBI Taxonomy" id="3641"/>
    <lineage>
        <taxon>Eukaryota</taxon>
        <taxon>Viridiplantae</taxon>
        <taxon>Streptophyta</taxon>
        <taxon>Embryophyta</taxon>
        <taxon>Tracheophyta</taxon>
        <taxon>Spermatophyta</taxon>
        <taxon>Magnoliopsida</taxon>
        <taxon>eudicotyledons</taxon>
        <taxon>Gunneridae</taxon>
        <taxon>Pentapetalae</taxon>
        <taxon>rosids</taxon>
        <taxon>malvids</taxon>
        <taxon>Malvales</taxon>
        <taxon>Malvaceae</taxon>
        <taxon>Byttnerioideae</taxon>
        <taxon>Theobroma</taxon>
    </lineage>
</organism>
<accession>A0A061EKF4</accession>
<dbReference type="InParanoid" id="A0A061EKF4"/>
<evidence type="ECO:0000313" key="3">
    <source>
        <dbReference type="Proteomes" id="UP000026915"/>
    </source>
</evidence>
<proteinExistence type="predicted"/>
<dbReference type="EMBL" id="CM001882">
    <property type="protein sequence ID" value="EOY02754.1"/>
    <property type="molecule type" value="Genomic_DNA"/>
</dbReference>
<protein>
    <submittedName>
        <fullName evidence="2">Uncharacterized protein</fullName>
    </submittedName>
</protein>
<sequence>MLEVKASIQSLSLAMQTLEDRIVAQILDGLKSQHDDADDGQHHEPDVDIDDDVLGVDGEHITHIDDVVDASAGGDGEPDSVVAERKHFLPTDAFVDAAVGAILMQLRYNHRHQSHLLSIMAQQKFQTQLRGTAENDEQIHGKPVRQPLSDPSRCEG</sequence>